<dbReference type="GO" id="GO:0005829">
    <property type="term" value="C:cytosol"/>
    <property type="evidence" value="ECO:0007669"/>
    <property type="project" value="TreeGrafter"/>
</dbReference>
<keyword evidence="3" id="KW-1185">Reference proteome</keyword>
<name>A0A1H7M1I3_9BURK</name>
<dbReference type="PANTHER" id="PTHR45663">
    <property type="entry name" value="GEO12009P1"/>
    <property type="match status" value="1"/>
</dbReference>
<dbReference type="PANTHER" id="PTHR45663:SF11">
    <property type="entry name" value="GEO12009P1"/>
    <property type="match status" value="1"/>
</dbReference>
<proteinExistence type="predicted"/>
<dbReference type="RefSeq" id="WP_090547473.1">
    <property type="nucleotide sequence ID" value="NZ_FNSR01000002.1"/>
</dbReference>
<accession>A0A1H7M1I3</accession>
<dbReference type="EMBL" id="FOAJ01000004">
    <property type="protein sequence ID" value="SEL05093.1"/>
    <property type="molecule type" value="Genomic_DNA"/>
</dbReference>
<dbReference type="InterPro" id="IPR036249">
    <property type="entry name" value="Thioredoxin-like_sf"/>
</dbReference>
<dbReference type="Pfam" id="PF00085">
    <property type="entry name" value="Thioredoxin"/>
    <property type="match status" value="1"/>
</dbReference>
<evidence type="ECO:0000313" key="3">
    <source>
        <dbReference type="Proteomes" id="UP000199120"/>
    </source>
</evidence>
<dbReference type="InterPro" id="IPR013766">
    <property type="entry name" value="Thioredoxin_domain"/>
</dbReference>
<dbReference type="PROSITE" id="PS51352">
    <property type="entry name" value="THIOREDOXIN_2"/>
    <property type="match status" value="1"/>
</dbReference>
<dbReference type="STRING" id="416943.SAMN05445871_3594"/>
<evidence type="ECO:0000259" key="1">
    <source>
        <dbReference type="PROSITE" id="PS51352"/>
    </source>
</evidence>
<protein>
    <submittedName>
        <fullName evidence="2">Thioredoxin</fullName>
    </submittedName>
</protein>
<dbReference type="Proteomes" id="UP000199120">
    <property type="component" value="Unassembled WGS sequence"/>
</dbReference>
<dbReference type="OrthoDB" id="9135820at2"/>
<sequence length="445" mass="48950">MSLLITDTTDATFEQDVLQAGSPVLLDFWAPWCSPCLALNPTMERLAALYDGRVRIVKLNVDENPEVAARMNVRSIPRLMLFSHGEVKHAQVSHSQAAIRALFDDLVGTHAGSDAAADAPALPAVAVVPSFGGDPARKADLLRRLRDAVFDDDHLPANSVETETGGFADTIGGPVVLGKMFTVLWDWLRDDPATSAQADDGFVALVDALPVGIDLQRLSQVMMNWLLHDPVVGIRRYAATAFARALCDRLAALHRRELNGERVPDAEWLALQREFVAAGEWAARPDAPPQHTDQDQDALRPTLADLRFVKMVEDKVLPLVDSDLPNLLLLLYSFGMSAAMDAGKWTVEDHQQKQAVYEATWQALSSSLGEEPSDDDADALAQWRAKRNAIEEQVRLSIRDTHPELQARIDGWERAQRDECRWLGDAVRAQFFALCACAPKIVAAG</sequence>
<evidence type="ECO:0000313" key="2">
    <source>
        <dbReference type="EMBL" id="SEL05093.1"/>
    </source>
</evidence>
<dbReference type="Gene3D" id="3.40.30.10">
    <property type="entry name" value="Glutaredoxin"/>
    <property type="match status" value="1"/>
</dbReference>
<dbReference type="GO" id="GO:0015035">
    <property type="term" value="F:protein-disulfide reductase activity"/>
    <property type="evidence" value="ECO:0007669"/>
    <property type="project" value="TreeGrafter"/>
</dbReference>
<organism evidence="2 3">
    <name type="scientific">Paraburkholderia caballeronis</name>
    <dbReference type="NCBI Taxonomy" id="416943"/>
    <lineage>
        <taxon>Bacteria</taxon>
        <taxon>Pseudomonadati</taxon>
        <taxon>Pseudomonadota</taxon>
        <taxon>Betaproteobacteria</taxon>
        <taxon>Burkholderiales</taxon>
        <taxon>Burkholderiaceae</taxon>
        <taxon>Paraburkholderia</taxon>
    </lineage>
</organism>
<dbReference type="AlphaFoldDB" id="A0A1H7M1I3"/>
<dbReference type="SUPFAM" id="SSF52833">
    <property type="entry name" value="Thioredoxin-like"/>
    <property type="match status" value="1"/>
</dbReference>
<dbReference type="CDD" id="cd02947">
    <property type="entry name" value="TRX_family"/>
    <property type="match status" value="1"/>
</dbReference>
<reference evidence="3" key="1">
    <citation type="submission" date="2016-10" db="EMBL/GenBank/DDBJ databases">
        <authorList>
            <person name="Varghese N."/>
            <person name="Submissions S."/>
        </authorList>
    </citation>
    <scope>NUCLEOTIDE SEQUENCE [LARGE SCALE GENOMIC DNA]</scope>
    <source>
        <strain evidence="3">LMG 26416</strain>
    </source>
</reference>
<feature type="domain" description="Thioredoxin" evidence="1">
    <location>
        <begin position="1"/>
        <end position="108"/>
    </location>
</feature>
<gene>
    <name evidence="2" type="ORF">SAMN05192542_104582</name>
</gene>
<dbReference type="GO" id="GO:0045454">
    <property type="term" value="P:cell redox homeostasis"/>
    <property type="evidence" value="ECO:0007669"/>
    <property type="project" value="TreeGrafter"/>
</dbReference>